<dbReference type="Pfam" id="PF24827">
    <property type="entry name" value="AstE_AspA_cat"/>
    <property type="match status" value="1"/>
</dbReference>
<dbReference type="InterPro" id="IPR043795">
    <property type="entry name" value="N-alpha-Ac-DABA-like"/>
</dbReference>
<dbReference type="GO" id="GO:0016811">
    <property type="term" value="F:hydrolase activity, acting on carbon-nitrogen (but not peptide) bonds, in linear amides"/>
    <property type="evidence" value="ECO:0007669"/>
    <property type="project" value="InterPro"/>
</dbReference>
<protein>
    <submittedName>
        <fullName evidence="7">Succinylglutamate desuccinylase/aspartoacylase family protein</fullName>
    </submittedName>
</protein>
<feature type="domain" description="Succinylglutamate desuccinylase/Aspartoacylase catalytic" evidence="6">
    <location>
        <begin position="60"/>
        <end position="252"/>
    </location>
</feature>
<dbReference type="Proteomes" id="UP000826254">
    <property type="component" value="Chromosome"/>
</dbReference>
<evidence type="ECO:0000256" key="2">
    <source>
        <dbReference type="ARBA" id="ARBA00022723"/>
    </source>
</evidence>
<name>A0A8T8WG69_9EURY</name>
<dbReference type="SUPFAM" id="SSF53187">
    <property type="entry name" value="Zn-dependent exopeptidases"/>
    <property type="match status" value="1"/>
</dbReference>
<feature type="region of interest" description="Disordered" evidence="5">
    <location>
        <begin position="27"/>
        <end position="61"/>
    </location>
</feature>
<evidence type="ECO:0000313" key="8">
    <source>
        <dbReference type="Proteomes" id="UP000826254"/>
    </source>
</evidence>
<dbReference type="Gene3D" id="3.40.630.10">
    <property type="entry name" value="Zn peptidases"/>
    <property type="match status" value="1"/>
</dbReference>
<dbReference type="RefSeq" id="WP_222608644.1">
    <property type="nucleotide sequence ID" value="NZ_CP081958.1"/>
</dbReference>
<evidence type="ECO:0000259" key="6">
    <source>
        <dbReference type="Pfam" id="PF24827"/>
    </source>
</evidence>
<proteinExistence type="predicted"/>
<reference evidence="7 8" key="1">
    <citation type="journal article" date="2021" name="Int. J. Syst. Evol. Microbiol.">
        <title>Halobaculum halophilum sp. nov. and Halobaculum salinum sp. nov., isolated from salt lake and saline soil.</title>
        <authorList>
            <person name="Cui H.L."/>
            <person name="Shi X.W."/>
            <person name="Yin X.M."/>
            <person name="Yang X.Y."/>
            <person name="Hou J."/>
            <person name="Zhu L."/>
        </authorList>
    </citation>
    <scope>NUCLEOTIDE SEQUENCE [LARGE SCALE GENOMIC DNA]</scope>
    <source>
        <strain evidence="7 8">NBRC 109044</strain>
    </source>
</reference>
<dbReference type="PIRSF" id="PIRSF039012">
    <property type="entry name" value="ASP"/>
    <property type="match status" value="1"/>
</dbReference>
<accession>A0A8T8WG69</accession>
<dbReference type="AlphaFoldDB" id="A0A8T8WG69"/>
<dbReference type="EMBL" id="CP081958">
    <property type="protein sequence ID" value="QZP38845.1"/>
    <property type="molecule type" value="Genomic_DNA"/>
</dbReference>
<evidence type="ECO:0000256" key="3">
    <source>
        <dbReference type="ARBA" id="ARBA00022801"/>
    </source>
</evidence>
<keyword evidence="3" id="KW-0378">Hydrolase</keyword>
<keyword evidence="2" id="KW-0479">Metal-binding</keyword>
<evidence type="ECO:0000313" key="7">
    <source>
        <dbReference type="EMBL" id="QZP38845.1"/>
    </source>
</evidence>
<comment type="cofactor">
    <cofactor evidence="1">
        <name>Zn(2+)</name>
        <dbReference type="ChEBI" id="CHEBI:29105"/>
    </cofactor>
</comment>
<keyword evidence="8" id="KW-1185">Reference proteome</keyword>
<dbReference type="PANTHER" id="PTHR37326:SF1">
    <property type="entry name" value="BLL3975 PROTEIN"/>
    <property type="match status" value="1"/>
</dbReference>
<evidence type="ECO:0000256" key="4">
    <source>
        <dbReference type="ARBA" id="ARBA00022833"/>
    </source>
</evidence>
<dbReference type="InterPro" id="IPR053138">
    <property type="entry name" value="N-alpha-Ac-DABA_deacetylase"/>
</dbReference>
<keyword evidence="4" id="KW-0862">Zinc</keyword>
<dbReference type="PANTHER" id="PTHR37326">
    <property type="entry name" value="BLL3975 PROTEIN"/>
    <property type="match status" value="1"/>
</dbReference>
<dbReference type="GeneID" id="67177843"/>
<dbReference type="KEGG" id="hmp:K6T50_06835"/>
<evidence type="ECO:0000256" key="5">
    <source>
        <dbReference type="SAM" id="MobiDB-lite"/>
    </source>
</evidence>
<dbReference type="GO" id="GO:0046872">
    <property type="term" value="F:metal ion binding"/>
    <property type="evidence" value="ECO:0007669"/>
    <property type="project" value="UniProtKB-KW"/>
</dbReference>
<sequence length="356" mass="37898">MADHEAERLTLARLPSGVAIETTVHTYTPVSGGDGADNGAGDADSNDSNGGTGDDDSNDTPTVYVQAAQHGREINGAAVCRQLHDDLVAADIAGTVHVVPVADPLTFDTVSYTTPEAYDSVNPNMNRCWPGDADGTLHERMAATLWGYAGEADYIVDLHTGSRDMLTHTVYLRGDDDCRRLAEAFGTDLLLAESAGEDADEEWDSRNFGGKLRVAATREGIPSITPELAHNKELVDDAIEAGVEGTERALRHAGVLDDDGGVPEWDGTRARNHLGRVTAGESGLFRAAADVAVGDEVVEGKYVGEVYDPTTYEVRQEATADRSGVVYSVAREATVTAGQTLVGIAIRLDDEEREIE</sequence>
<dbReference type="GO" id="GO:0016788">
    <property type="term" value="F:hydrolase activity, acting on ester bonds"/>
    <property type="evidence" value="ECO:0007669"/>
    <property type="project" value="InterPro"/>
</dbReference>
<evidence type="ECO:0000256" key="1">
    <source>
        <dbReference type="ARBA" id="ARBA00001947"/>
    </source>
</evidence>
<feature type="compositionally biased region" description="Low complexity" evidence="5">
    <location>
        <begin position="39"/>
        <end position="49"/>
    </location>
</feature>
<dbReference type="InterPro" id="IPR055438">
    <property type="entry name" value="AstE_AspA_cat"/>
</dbReference>
<organism evidence="7 8">
    <name type="scientific">Halobaculum magnesiiphilum</name>
    <dbReference type="NCBI Taxonomy" id="1017351"/>
    <lineage>
        <taxon>Archaea</taxon>
        <taxon>Methanobacteriati</taxon>
        <taxon>Methanobacteriota</taxon>
        <taxon>Stenosarchaea group</taxon>
        <taxon>Halobacteria</taxon>
        <taxon>Halobacteriales</taxon>
        <taxon>Haloferacaceae</taxon>
        <taxon>Halobaculum</taxon>
    </lineage>
</organism>
<gene>
    <name evidence="7" type="ORF">K6T50_06835</name>
</gene>